<evidence type="ECO:0000313" key="1">
    <source>
        <dbReference type="EMBL" id="MBX34329.1"/>
    </source>
</evidence>
<dbReference type="EMBL" id="GGEC01053845">
    <property type="protein sequence ID" value="MBX34329.1"/>
    <property type="molecule type" value="Transcribed_RNA"/>
</dbReference>
<name>A0A2P2MVT6_RHIMU</name>
<reference evidence="1" key="1">
    <citation type="submission" date="2018-02" db="EMBL/GenBank/DDBJ databases">
        <title>Rhizophora mucronata_Transcriptome.</title>
        <authorList>
            <person name="Meera S.P."/>
            <person name="Sreeshan A."/>
            <person name="Augustine A."/>
        </authorList>
    </citation>
    <scope>NUCLEOTIDE SEQUENCE</scope>
    <source>
        <tissue evidence="1">Leaf</tissue>
    </source>
</reference>
<proteinExistence type="predicted"/>
<organism evidence="1">
    <name type="scientific">Rhizophora mucronata</name>
    <name type="common">Asiatic mangrove</name>
    <dbReference type="NCBI Taxonomy" id="61149"/>
    <lineage>
        <taxon>Eukaryota</taxon>
        <taxon>Viridiplantae</taxon>
        <taxon>Streptophyta</taxon>
        <taxon>Embryophyta</taxon>
        <taxon>Tracheophyta</taxon>
        <taxon>Spermatophyta</taxon>
        <taxon>Magnoliopsida</taxon>
        <taxon>eudicotyledons</taxon>
        <taxon>Gunneridae</taxon>
        <taxon>Pentapetalae</taxon>
        <taxon>rosids</taxon>
        <taxon>fabids</taxon>
        <taxon>Malpighiales</taxon>
        <taxon>Rhizophoraceae</taxon>
        <taxon>Rhizophora</taxon>
    </lineage>
</organism>
<accession>A0A2P2MVT6</accession>
<sequence length="13" mass="1596">MLWLVLQVSCYQI</sequence>
<protein>
    <submittedName>
        <fullName evidence="1">Uncharacterized protein</fullName>
    </submittedName>
</protein>